<gene>
    <name evidence="3" type="ORF">GD597_15075</name>
</gene>
<proteinExistence type="predicted"/>
<dbReference type="AlphaFoldDB" id="A0A8J8JU95"/>
<accession>A0A8J8JU95</accession>
<name>A0A8J8JU95_9BACT</name>
<dbReference type="PANTHER" id="PTHR14239">
    <property type="entry name" value="DUDULIN-RELATED"/>
    <property type="match status" value="1"/>
</dbReference>
<dbReference type="Pfam" id="PF03807">
    <property type="entry name" value="F420_oxidored"/>
    <property type="match status" value="1"/>
</dbReference>
<sequence>MKIGIIGSGIVGQTLAKAFSSEGHTVMLGTRNIAKKEVVDFNMANPQIAIGDFATTAAFGEVLVLATGGAVTLEAITLSGTVNFANKVVIDTTNPIAAAPPVDGVLQYFTGPNESLMERIQQHIPDAWVVKAFNSVGNAAFYKPAFTEGTPTMFIAGNSDTAKATVTTILAAFGWDTADMGKAAAARAIEPLCMLWCIDGFVKNDWYHAFKILRK</sequence>
<evidence type="ECO:0000313" key="3">
    <source>
        <dbReference type="EMBL" id="NNV56793.1"/>
    </source>
</evidence>
<dbReference type="InterPro" id="IPR028939">
    <property type="entry name" value="P5C_Rdtase_cat_N"/>
</dbReference>
<dbReference type="Gene3D" id="3.40.50.720">
    <property type="entry name" value="NAD(P)-binding Rossmann-like Domain"/>
    <property type="match status" value="1"/>
</dbReference>
<organism evidence="3 4">
    <name type="scientific">Limnovirga soli</name>
    <dbReference type="NCBI Taxonomy" id="2656915"/>
    <lineage>
        <taxon>Bacteria</taxon>
        <taxon>Pseudomonadati</taxon>
        <taxon>Bacteroidota</taxon>
        <taxon>Chitinophagia</taxon>
        <taxon>Chitinophagales</taxon>
        <taxon>Chitinophagaceae</taxon>
        <taxon>Limnovirga</taxon>
    </lineage>
</organism>
<keyword evidence="4" id="KW-1185">Reference proteome</keyword>
<dbReference type="SUPFAM" id="SSF51735">
    <property type="entry name" value="NAD(P)-binding Rossmann-fold domains"/>
    <property type="match status" value="1"/>
</dbReference>
<dbReference type="RefSeq" id="WP_171608731.1">
    <property type="nucleotide sequence ID" value="NZ_WHPF01000010.1"/>
</dbReference>
<dbReference type="InterPro" id="IPR036291">
    <property type="entry name" value="NAD(P)-bd_dom_sf"/>
</dbReference>
<dbReference type="EMBL" id="WHPF01000010">
    <property type="protein sequence ID" value="NNV56793.1"/>
    <property type="molecule type" value="Genomic_DNA"/>
</dbReference>
<comment type="caution">
    <text evidence="3">The sequence shown here is derived from an EMBL/GenBank/DDBJ whole genome shotgun (WGS) entry which is preliminary data.</text>
</comment>
<evidence type="ECO:0000259" key="2">
    <source>
        <dbReference type="Pfam" id="PF03807"/>
    </source>
</evidence>
<keyword evidence="1" id="KW-0560">Oxidoreductase</keyword>
<dbReference type="InterPro" id="IPR051267">
    <property type="entry name" value="STEAP_metalloreductase"/>
</dbReference>
<feature type="domain" description="Pyrroline-5-carboxylate reductase catalytic N-terminal" evidence="2">
    <location>
        <begin position="2"/>
        <end position="95"/>
    </location>
</feature>
<dbReference type="GO" id="GO:0016491">
    <property type="term" value="F:oxidoreductase activity"/>
    <property type="evidence" value="ECO:0007669"/>
    <property type="project" value="UniProtKB-KW"/>
</dbReference>
<evidence type="ECO:0000313" key="4">
    <source>
        <dbReference type="Proteomes" id="UP000598971"/>
    </source>
</evidence>
<reference evidence="3" key="1">
    <citation type="submission" date="2019-10" db="EMBL/GenBank/DDBJ databases">
        <title>Draft genome sequence of Panacibacter sp. KCS-6.</title>
        <authorList>
            <person name="Yim K.J."/>
        </authorList>
    </citation>
    <scope>NUCLEOTIDE SEQUENCE</scope>
    <source>
        <strain evidence="3">KCS-6</strain>
    </source>
</reference>
<evidence type="ECO:0000256" key="1">
    <source>
        <dbReference type="ARBA" id="ARBA00023002"/>
    </source>
</evidence>
<keyword evidence="3" id="KW-0238">DNA-binding</keyword>
<protein>
    <submittedName>
        <fullName evidence="3">DNA-binding protein</fullName>
    </submittedName>
</protein>
<dbReference type="GO" id="GO:0003677">
    <property type="term" value="F:DNA binding"/>
    <property type="evidence" value="ECO:0007669"/>
    <property type="project" value="UniProtKB-KW"/>
</dbReference>
<dbReference type="Proteomes" id="UP000598971">
    <property type="component" value="Unassembled WGS sequence"/>
</dbReference>